<protein>
    <submittedName>
        <fullName evidence="2">Uncharacterized protein</fullName>
    </submittedName>
</protein>
<organism evidence="2 3">
    <name type="scientific">Popillia japonica</name>
    <name type="common">Japanese beetle</name>
    <dbReference type="NCBI Taxonomy" id="7064"/>
    <lineage>
        <taxon>Eukaryota</taxon>
        <taxon>Metazoa</taxon>
        <taxon>Ecdysozoa</taxon>
        <taxon>Arthropoda</taxon>
        <taxon>Hexapoda</taxon>
        <taxon>Insecta</taxon>
        <taxon>Pterygota</taxon>
        <taxon>Neoptera</taxon>
        <taxon>Endopterygota</taxon>
        <taxon>Coleoptera</taxon>
        <taxon>Polyphaga</taxon>
        <taxon>Scarabaeiformia</taxon>
        <taxon>Scarabaeidae</taxon>
        <taxon>Rutelinae</taxon>
        <taxon>Popillia</taxon>
    </lineage>
</organism>
<reference evidence="2 3" key="1">
    <citation type="journal article" date="2024" name="BMC Genomics">
        <title>De novo assembly and annotation of Popillia japonica's genome with initial clues to its potential as an invasive pest.</title>
        <authorList>
            <person name="Cucini C."/>
            <person name="Boschi S."/>
            <person name="Funari R."/>
            <person name="Cardaioli E."/>
            <person name="Iannotti N."/>
            <person name="Marturano G."/>
            <person name="Paoli F."/>
            <person name="Bruttini M."/>
            <person name="Carapelli A."/>
            <person name="Frati F."/>
            <person name="Nardi F."/>
        </authorList>
    </citation>
    <scope>NUCLEOTIDE SEQUENCE [LARGE SCALE GENOMIC DNA]</scope>
    <source>
        <strain evidence="2">DMR45628</strain>
    </source>
</reference>
<dbReference type="Proteomes" id="UP001458880">
    <property type="component" value="Unassembled WGS sequence"/>
</dbReference>
<feature type="compositionally biased region" description="Low complexity" evidence="1">
    <location>
        <begin position="177"/>
        <end position="191"/>
    </location>
</feature>
<accession>A0AAW1MIG1</accession>
<dbReference type="AlphaFoldDB" id="A0AAW1MIG1"/>
<feature type="region of interest" description="Disordered" evidence="1">
    <location>
        <begin position="169"/>
        <end position="351"/>
    </location>
</feature>
<gene>
    <name evidence="2" type="ORF">QE152_g6390</name>
</gene>
<dbReference type="EMBL" id="JASPKY010000042">
    <property type="protein sequence ID" value="KAK9746058.1"/>
    <property type="molecule type" value="Genomic_DNA"/>
</dbReference>
<feature type="compositionally biased region" description="Polar residues" evidence="1">
    <location>
        <begin position="192"/>
        <end position="218"/>
    </location>
</feature>
<proteinExistence type="predicted"/>
<feature type="compositionally biased region" description="Low complexity" evidence="1">
    <location>
        <begin position="257"/>
        <end position="271"/>
    </location>
</feature>
<evidence type="ECO:0000313" key="2">
    <source>
        <dbReference type="EMBL" id="KAK9746058.1"/>
    </source>
</evidence>
<evidence type="ECO:0000313" key="3">
    <source>
        <dbReference type="Proteomes" id="UP001458880"/>
    </source>
</evidence>
<feature type="compositionally biased region" description="Polar residues" evidence="1">
    <location>
        <begin position="70"/>
        <end position="94"/>
    </location>
</feature>
<name>A0AAW1MIG1_POPJA</name>
<feature type="compositionally biased region" description="Basic and acidic residues" evidence="1">
    <location>
        <begin position="41"/>
        <end position="54"/>
    </location>
</feature>
<evidence type="ECO:0000256" key="1">
    <source>
        <dbReference type="SAM" id="MobiDB-lite"/>
    </source>
</evidence>
<sequence>MMAGDPSPSETATRKSRGRVRFVVPSDISESDLADAAAPIERPKETVRKPDRKIPRPSNAAAPIERPKETTTSPTLTRGKSTNPASSPRPSSNKPYEVKEVLDDIPNVNARKIHVNARKIHKPRVITETRFEAANAPKKPLYVPLPLPEDEVLPEDLLANFGSQSTEKLVDVSPKETTAATASQSTSDVSTEQILPITTNLGQSSELTTPNEQVSSTENEIKKLDATTQEIKKKQPENLQIVTPVSDLRKTTRVQTRPRTTATSTEETSTPKFRTRSRPARRQNSESVEVLPSTAVNTRTRVRVRPEAKLPEDVAAPIKSGRPRPVRRRLDSAEVAEASVRGRVPSKIRSS</sequence>
<keyword evidence="3" id="KW-1185">Reference proteome</keyword>
<feature type="region of interest" description="Disordered" evidence="1">
    <location>
        <begin position="1"/>
        <end position="97"/>
    </location>
</feature>
<comment type="caution">
    <text evidence="2">The sequence shown here is derived from an EMBL/GenBank/DDBJ whole genome shotgun (WGS) entry which is preliminary data.</text>
</comment>
<feature type="compositionally biased region" description="Basic and acidic residues" evidence="1">
    <location>
        <begin position="219"/>
        <end position="236"/>
    </location>
</feature>